<evidence type="ECO:0000313" key="3">
    <source>
        <dbReference type="EMBL" id="QXL89765.1"/>
    </source>
</evidence>
<evidence type="ECO:0000313" key="4">
    <source>
        <dbReference type="Proteomes" id="UP000693972"/>
    </source>
</evidence>
<dbReference type="InterPro" id="IPR002347">
    <property type="entry name" value="SDR_fam"/>
</dbReference>
<dbReference type="Pfam" id="PF00106">
    <property type="entry name" value="adh_short"/>
    <property type="match status" value="1"/>
</dbReference>
<dbReference type="PANTHER" id="PTHR44196:SF1">
    <property type="entry name" value="DEHYDROGENASE_REDUCTASE SDR FAMILY MEMBER 7B"/>
    <property type="match status" value="1"/>
</dbReference>
<accession>A0A975YHU6</accession>
<keyword evidence="2" id="KW-0560">Oxidoreductase</keyword>
<name>A0A975YHU6_9RHOB</name>
<dbReference type="EMBL" id="JAIMBW010000001">
    <property type="protein sequence ID" value="MBY4893054.1"/>
    <property type="molecule type" value="Genomic_DNA"/>
</dbReference>
<reference evidence="3 4" key="1">
    <citation type="submission" date="2021-07" db="EMBL/GenBank/DDBJ databases">
        <title>Karlodiniumbacter phycospheric gen. nov., sp. nov., a phycosphere bacterium isolated from karlodinium veneficum.</title>
        <authorList>
            <person name="Peng Y."/>
            <person name="Jiang L."/>
            <person name="Lee J."/>
        </authorList>
    </citation>
    <scope>NUCLEOTIDE SEQUENCE</scope>
    <source>
        <strain evidence="3 4">N5</strain>
    </source>
</reference>
<organism evidence="3">
    <name type="scientific">Gymnodinialimonas phycosphaerae</name>
    <dbReference type="NCBI Taxonomy" id="2841589"/>
    <lineage>
        <taxon>Bacteria</taxon>
        <taxon>Pseudomonadati</taxon>
        <taxon>Pseudomonadota</taxon>
        <taxon>Alphaproteobacteria</taxon>
        <taxon>Rhodobacterales</taxon>
        <taxon>Paracoccaceae</taxon>
        <taxon>Gymnodinialimonas</taxon>
    </lineage>
</organism>
<dbReference type="EMBL" id="CP078073">
    <property type="protein sequence ID" value="QXL89765.1"/>
    <property type="molecule type" value="Genomic_DNA"/>
</dbReference>
<dbReference type="AlphaFoldDB" id="A0A975YHU6"/>
<dbReference type="GO" id="GO:0016020">
    <property type="term" value="C:membrane"/>
    <property type="evidence" value="ECO:0007669"/>
    <property type="project" value="TreeGrafter"/>
</dbReference>
<dbReference type="InterPro" id="IPR036291">
    <property type="entry name" value="NAD(P)-bd_dom_sf"/>
</dbReference>
<keyword evidence="4" id="KW-1185">Reference proteome</keyword>
<sequence>MSKVLFITGASSGIGAATARAAVDAGHKVALVARSEDKLNDLVTELGEDHAIALPCDVTDVSAQTTAFEAAATRFGQIDAVFANAGLGATGKGTEGGDIDNFRTMIDVNIFALTVTCKLAIAHLKQSKGHLLLTGSRAAHATLPGSVYGATKWFVRGYAENLHAELAEQGVRVTNINPGMVDTPFFDEGKPDALRPEDVAGAVMYALGQPDRVVIPSLQIYPMR</sequence>
<evidence type="ECO:0000256" key="2">
    <source>
        <dbReference type="ARBA" id="ARBA00023002"/>
    </source>
</evidence>
<dbReference type="PANTHER" id="PTHR44196">
    <property type="entry name" value="DEHYDROGENASE/REDUCTASE SDR FAMILY MEMBER 7B"/>
    <property type="match status" value="1"/>
</dbReference>
<gene>
    <name evidence="3" type="ORF">KUL25_09790</name>
</gene>
<protein>
    <submittedName>
        <fullName evidence="3">SDR family oxidoreductase</fullName>
    </submittedName>
</protein>
<dbReference type="SUPFAM" id="SSF51735">
    <property type="entry name" value="NAD(P)-binding Rossmann-fold domains"/>
    <property type="match status" value="1"/>
</dbReference>
<dbReference type="PRINTS" id="PR00081">
    <property type="entry name" value="GDHRDH"/>
</dbReference>
<comment type="similarity">
    <text evidence="1">Belongs to the short-chain dehydrogenases/reductases (SDR) family.</text>
</comment>
<proteinExistence type="inferred from homology"/>
<dbReference type="RefSeq" id="WP_257892787.1">
    <property type="nucleotide sequence ID" value="NZ_JAIMBW010000001.1"/>
</dbReference>
<evidence type="ECO:0000256" key="1">
    <source>
        <dbReference type="ARBA" id="ARBA00006484"/>
    </source>
</evidence>
<dbReference type="Gene3D" id="3.40.50.720">
    <property type="entry name" value="NAD(P)-binding Rossmann-like Domain"/>
    <property type="match status" value="1"/>
</dbReference>
<dbReference type="Proteomes" id="UP000693972">
    <property type="component" value="Unassembled WGS sequence"/>
</dbReference>
<dbReference type="GO" id="GO:0016491">
    <property type="term" value="F:oxidoreductase activity"/>
    <property type="evidence" value="ECO:0007669"/>
    <property type="project" value="UniProtKB-KW"/>
</dbReference>